<dbReference type="GO" id="GO:0005886">
    <property type="term" value="C:plasma membrane"/>
    <property type="evidence" value="ECO:0007669"/>
    <property type="project" value="UniProtKB-UniRule"/>
</dbReference>
<dbReference type="GO" id="GO:0003723">
    <property type="term" value="F:RNA binding"/>
    <property type="evidence" value="ECO:0007669"/>
    <property type="project" value="UniProtKB-UniRule"/>
</dbReference>
<dbReference type="EC" id="3.1.-.-" evidence="5 6"/>
<evidence type="ECO:0000256" key="3">
    <source>
        <dbReference type="ARBA" id="ARBA00022801"/>
    </source>
</evidence>
<keyword evidence="3 5" id="KW-0378">Hydrolase</keyword>
<dbReference type="Gene3D" id="1.10.3210.10">
    <property type="entry name" value="Hypothetical protein af1432"/>
    <property type="match status" value="1"/>
</dbReference>
<dbReference type="InterPro" id="IPR006675">
    <property type="entry name" value="HDIG_dom"/>
</dbReference>
<dbReference type="Pfam" id="PF01966">
    <property type="entry name" value="HD"/>
    <property type="match status" value="1"/>
</dbReference>
<dbReference type="InterPro" id="IPR004087">
    <property type="entry name" value="KH_dom"/>
</dbReference>
<dbReference type="Proteomes" id="UP000240739">
    <property type="component" value="Unassembled WGS sequence"/>
</dbReference>
<dbReference type="PANTHER" id="PTHR12826:SF15">
    <property type="entry name" value="RIBONUCLEASE Y"/>
    <property type="match status" value="1"/>
</dbReference>
<evidence type="ECO:0000313" key="9">
    <source>
        <dbReference type="EMBL" id="PTL54934.1"/>
    </source>
</evidence>
<evidence type="ECO:0000256" key="2">
    <source>
        <dbReference type="ARBA" id="ARBA00022759"/>
    </source>
</evidence>
<evidence type="ECO:0000256" key="5">
    <source>
        <dbReference type="HAMAP-Rule" id="MF_00335"/>
    </source>
</evidence>
<sequence>MELVIGAIVLAAGIVVGAFVVGRGRGRPAATGTEPAASSAAVQDTLVRRLDELDARERALREREATLDTRERDVENQLAAGRRELENTLDTRQRELENALAARRRELDDTVAARQRDLDELVAQRVAALERLSGLTAGQARQALLKEVEDQARHDRARLLRQIEDETKHEAERRVRSILSVAMQRLAASHAAETTVSVVQLPGDEMKGRIIGREGRNIRALENLTGVDFIIDDTPGAVVLSAFDGVRREVARLTLEKLLQDGRIHPARIEETYYQAKSELESHMQEAGETAVLEAGVQGLDVELTRTLGRLKFRTSYGQNVLAHSVECAQLAALMADELGASAKTARRAALLHDIGKAVSHEIEGPHALVGGDLARRHGEPEAVAHAMEAHHNEVEPQTVEAVIVQAADALSGARPGARGESLDQYVKRLRELEQLAARHDGVDKVYAMQAGREVRVIVAPGAITDLDATDLARTIAREIEQELEYPGQIKVTVIRESRAVDYAR</sequence>
<dbReference type="InterPro" id="IPR006674">
    <property type="entry name" value="HD_domain"/>
</dbReference>
<dbReference type="EMBL" id="PYYB01000004">
    <property type="protein sequence ID" value="PTL54934.1"/>
    <property type="molecule type" value="Genomic_DNA"/>
</dbReference>
<feature type="domain" description="HD" evidence="8">
    <location>
        <begin position="321"/>
        <end position="414"/>
    </location>
</feature>
<evidence type="ECO:0000256" key="7">
    <source>
        <dbReference type="SAM" id="Coils"/>
    </source>
</evidence>
<dbReference type="CDD" id="cd22431">
    <property type="entry name" value="KH-I_RNaseY"/>
    <property type="match status" value="1"/>
</dbReference>
<dbReference type="InterPro" id="IPR036612">
    <property type="entry name" value="KH_dom_type_1_sf"/>
</dbReference>
<accession>A0A2T4UCK4</accession>
<dbReference type="AlphaFoldDB" id="A0A2T4UCK4"/>
<dbReference type="InterPro" id="IPR017705">
    <property type="entry name" value="Ribonuclease_Y"/>
</dbReference>
<proteinExistence type="inferred from homology"/>
<dbReference type="Gene3D" id="3.30.1370.10">
    <property type="entry name" value="K Homology domain, type 1"/>
    <property type="match status" value="1"/>
</dbReference>
<dbReference type="SMART" id="SM00471">
    <property type="entry name" value="HDc"/>
    <property type="match status" value="1"/>
</dbReference>
<keyword evidence="10" id="KW-1185">Reference proteome</keyword>
<comment type="similarity">
    <text evidence="5">Belongs to the RNase Y family.</text>
</comment>
<evidence type="ECO:0000256" key="4">
    <source>
        <dbReference type="ARBA" id="ARBA00022884"/>
    </source>
</evidence>
<dbReference type="GO" id="GO:0004521">
    <property type="term" value="F:RNA endonuclease activity"/>
    <property type="evidence" value="ECO:0007669"/>
    <property type="project" value="UniProtKB-UniRule"/>
</dbReference>
<dbReference type="OrthoDB" id="9803205at2"/>
<keyword evidence="2 5" id="KW-0255">Endonuclease</keyword>
<dbReference type="InterPro" id="IPR022711">
    <property type="entry name" value="RNase_Y_N"/>
</dbReference>
<evidence type="ECO:0000256" key="6">
    <source>
        <dbReference type="NCBIfam" id="TIGR03319"/>
    </source>
</evidence>
<organism evidence="9 10">
    <name type="scientific">Paraconexibacter algicola</name>
    <dbReference type="NCBI Taxonomy" id="2133960"/>
    <lineage>
        <taxon>Bacteria</taxon>
        <taxon>Bacillati</taxon>
        <taxon>Actinomycetota</taxon>
        <taxon>Thermoleophilia</taxon>
        <taxon>Solirubrobacterales</taxon>
        <taxon>Paraconexibacteraceae</taxon>
        <taxon>Paraconexibacter</taxon>
    </lineage>
</organism>
<dbReference type="SMART" id="SM00322">
    <property type="entry name" value="KH"/>
    <property type="match status" value="1"/>
</dbReference>
<dbReference type="Pfam" id="PF12072">
    <property type="entry name" value="RNase_Y_N"/>
    <property type="match status" value="1"/>
</dbReference>
<dbReference type="CDD" id="cd00077">
    <property type="entry name" value="HDc"/>
    <property type="match status" value="1"/>
</dbReference>
<dbReference type="NCBIfam" id="TIGR03319">
    <property type="entry name" value="RNase_Y"/>
    <property type="match status" value="1"/>
</dbReference>
<evidence type="ECO:0000256" key="1">
    <source>
        <dbReference type="ARBA" id="ARBA00022722"/>
    </source>
</evidence>
<protein>
    <recommendedName>
        <fullName evidence="5 6">Ribonuclease Y</fullName>
        <shortName evidence="5">RNase Y</shortName>
        <ecNumber evidence="5 6">3.1.-.-</ecNumber>
    </recommendedName>
</protein>
<keyword evidence="1 5" id="KW-0540">Nuclease</keyword>
<feature type="coiled-coil region" evidence="7">
    <location>
        <begin position="43"/>
        <end position="102"/>
    </location>
</feature>
<dbReference type="RefSeq" id="WP_107571035.1">
    <property type="nucleotide sequence ID" value="NZ_PYYB01000004.1"/>
</dbReference>
<gene>
    <name evidence="5 9" type="primary">rny</name>
    <name evidence="9" type="ORF">C7Y72_20390</name>
</gene>
<dbReference type="NCBIfam" id="TIGR00277">
    <property type="entry name" value="HDIG"/>
    <property type="match status" value="1"/>
</dbReference>
<evidence type="ECO:0000313" key="10">
    <source>
        <dbReference type="Proteomes" id="UP000240739"/>
    </source>
</evidence>
<reference evidence="9 10" key="1">
    <citation type="submission" date="2018-03" db="EMBL/GenBank/DDBJ databases">
        <title>Aquarubrobacter algicola gen. nov., sp. nov., a novel actinobacterium isolated from shallow eutrophic lake during the end of cyanobacterial harmful algal blooms.</title>
        <authorList>
            <person name="Chun S.J."/>
        </authorList>
    </citation>
    <scope>NUCLEOTIDE SEQUENCE [LARGE SCALE GENOMIC DNA]</scope>
    <source>
        <strain evidence="9 10">Seoho-28</strain>
    </source>
</reference>
<dbReference type="InterPro" id="IPR004088">
    <property type="entry name" value="KH_dom_type_1"/>
</dbReference>
<keyword evidence="4 5" id="KW-0694">RNA-binding</keyword>
<comment type="function">
    <text evidence="5">Endoribonuclease that initiates mRNA decay.</text>
</comment>
<dbReference type="SUPFAM" id="SSF54791">
    <property type="entry name" value="Eukaryotic type KH-domain (KH-domain type I)"/>
    <property type="match status" value="1"/>
</dbReference>
<dbReference type="GO" id="GO:0016787">
    <property type="term" value="F:hydrolase activity"/>
    <property type="evidence" value="ECO:0007669"/>
    <property type="project" value="UniProtKB-KW"/>
</dbReference>
<dbReference type="PROSITE" id="PS50084">
    <property type="entry name" value="KH_TYPE_1"/>
    <property type="match status" value="1"/>
</dbReference>
<dbReference type="InterPro" id="IPR003607">
    <property type="entry name" value="HD/PDEase_dom"/>
</dbReference>
<evidence type="ECO:0000259" key="8">
    <source>
        <dbReference type="PROSITE" id="PS51831"/>
    </source>
</evidence>
<dbReference type="PROSITE" id="PS51831">
    <property type="entry name" value="HD"/>
    <property type="match status" value="1"/>
</dbReference>
<dbReference type="Pfam" id="PF00013">
    <property type="entry name" value="KH_1"/>
    <property type="match status" value="1"/>
</dbReference>
<dbReference type="GO" id="GO:0006402">
    <property type="term" value="P:mRNA catabolic process"/>
    <property type="evidence" value="ECO:0007669"/>
    <property type="project" value="UniProtKB-UniRule"/>
</dbReference>
<comment type="caution">
    <text evidence="9">The sequence shown here is derived from an EMBL/GenBank/DDBJ whole genome shotgun (WGS) entry which is preliminary data.</text>
</comment>
<dbReference type="HAMAP" id="MF_00335">
    <property type="entry name" value="RNase_Y"/>
    <property type="match status" value="1"/>
</dbReference>
<keyword evidence="7" id="KW-0175">Coiled coil</keyword>
<dbReference type="PANTHER" id="PTHR12826">
    <property type="entry name" value="RIBONUCLEASE Y"/>
    <property type="match status" value="1"/>
</dbReference>
<name>A0A2T4UCK4_9ACTN</name>
<dbReference type="SUPFAM" id="SSF109604">
    <property type="entry name" value="HD-domain/PDEase-like"/>
    <property type="match status" value="1"/>
</dbReference>